<reference evidence="2" key="1">
    <citation type="journal article" date="2020" name="Nature">
        <title>Giant virus diversity and host interactions through global metagenomics.</title>
        <authorList>
            <person name="Schulz F."/>
            <person name="Roux S."/>
            <person name="Paez-Espino D."/>
            <person name="Jungbluth S."/>
            <person name="Walsh D.A."/>
            <person name="Denef V.J."/>
            <person name="McMahon K.D."/>
            <person name="Konstantinidis K.T."/>
            <person name="Eloe-Fadrosh E.A."/>
            <person name="Kyrpides N.C."/>
            <person name="Woyke T."/>
        </authorList>
    </citation>
    <scope>NUCLEOTIDE SEQUENCE</scope>
    <source>
        <strain evidence="2">GVMAG-M-3300023174-182</strain>
    </source>
</reference>
<dbReference type="AlphaFoldDB" id="A0A6C0DIA0"/>
<proteinExistence type="predicted"/>
<feature type="transmembrane region" description="Helical" evidence="1">
    <location>
        <begin position="47"/>
        <end position="69"/>
    </location>
</feature>
<organism evidence="2">
    <name type="scientific">viral metagenome</name>
    <dbReference type="NCBI Taxonomy" id="1070528"/>
    <lineage>
        <taxon>unclassified sequences</taxon>
        <taxon>metagenomes</taxon>
        <taxon>organismal metagenomes</taxon>
    </lineage>
</organism>
<keyword evidence="1" id="KW-1133">Transmembrane helix</keyword>
<name>A0A6C0DIA0_9ZZZZ</name>
<evidence type="ECO:0000256" key="1">
    <source>
        <dbReference type="SAM" id="Phobius"/>
    </source>
</evidence>
<sequence>MDTNQSNDLTASIMKTLSQSNDTGVDSSLSDNTTSYNLFDYFKSFSLFTWFLIIIILALLGLNIFVYLAKGTQGASNLLKEVLKYFGLVSSEVVSNTAVGTKTLVDTTTDAVIRGSNSVKGSLTNSGTPIQHSIPQQHNADNDLMRNKTLNTMLNKSNVVENNSKEYQADDTTSNIQKGPSKSGYCYIGEDRGFRSCVYVNESDQCMSGDIFPTNEICVNPSLRV</sequence>
<protein>
    <submittedName>
        <fullName evidence="2">Uncharacterized protein</fullName>
    </submittedName>
</protein>
<keyword evidence="1" id="KW-0472">Membrane</keyword>
<keyword evidence="1" id="KW-0812">Transmembrane</keyword>
<accession>A0A6C0DIA0</accession>
<dbReference type="EMBL" id="MN739614">
    <property type="protein sequence ID" value="QHT15970.1"/>
    <property type="molecule type" value="Genomic_DNA"/>
</dbReference>
<evidence type="ECO:0000313" key="2">
    <source>
        <dbReference type="EMBL" id="QHT15970.1"/>
    </source>
</evidence>